<dbReference type="RefSeq" id="WP_124391342.1">
    <property type="nucleotide sequence ID" value="NZ_BHYM01000022.1"/>
</dbReference>
<gene>
    <name evidence="2" type="ORF">Rhow_002375</name>
</gene>
<reference evidence="2 3" key="1">
    <citation type="submission" date="2018-11" db="EMBL/GenBank/DDBJ databases">
        <title>Microbial catabolism of amino acid.</title>
        <authorList>
            <person name="Hibi M."/>
            <person name="Ogawa J."/>
        </authorList>
    </citation>
    <scope>NUCLEOTIDE SEQUENCE [LARGE SCALE GENOMIC DNA]</scope>
    <source>
        <strain evidence="2 3">C31-06</strain>
    </source>
</reference>
<evidence type="ECO:0000259" key="1">
    <source>
        <dbReference type="Pfam" id="PF13460"/>
    </source>
</evidence>
<dbReference type="PANTHER" id="PTHR47129:SF1">
    <property type="entry name" value="NMRA-LIKE DOMAIN-CONTAINING PROTEIN"/>
    <property type="match status" value="1"/>
</dbReference>
<organism evidence="2 3">
    <name type="scientific">Rhodococcus wratislaviensis</name>
    <name type="common">Tsukamurella wratislaviensis</name>
    <dbReference type="NCBI Taxonomy" id="44752"/>
    <lineage>
        <taxon>Bacteria</taxon>
        <taxon>Bacillati</taxon>
        <taxon>Actinomycetota</taxon>
        <taxon>Actinomycetes</taxon>
        <taxon>Mycobacteriales</taxon>
        <taxon>Nocardiaceae</taxon>
        <taxon>Rhodococcus</taxon>
    </lineage>
</organism>
<dbReference type="OrthoDB" id="5510591at2"/>
<dbReference type="Gene3D" id="3.40.50.720">
    <property type="entry name" value="NAD(P)-binding Rossmann-like Domain"/>
    <property type="match status" value="1"/>
</dbReference>
<keyword evidence="3" id="KW-1185">Reference proteome</keyword>
<dbReference type="Pfam" id="PF13460">
    <property type="entry name" value="NAD_binding_10"/>
    <property type="match status" value="1"/>
</dbReference>
<feature type="domain" description="NAD(P)-binding" evidence="1">
    <location>
        <begin position="7"/>
        <end position="182"/>
    </location>
</feature>
<dbReference type="CDD" id="cd05269">
    <property type="entry name" value="TMR_SDR_a"/>
    <property type="match status" value="1"/>
</dbReference>
<proteinExistence type="predicted"/>
<dbReference type="PANTHER" id="PTHR47129">
    <property type="entry name" value="QUINONE OXIDOREDUCTASE 2"/>
    <property type="match status" value="1"/>
</dbReference>
<dbReference type="Gene3D" id="3.90.25.10">
    <property type="entry name" value="UDP-galactose 4-epimerase, domain 1"/>
    <property type="match status" value="1"/>
</dbReference>
<comment type="caution">
    <text evidence="2">The sequence shown here is derived from an EMBL/GenBank/DDBJ whole genome shotgun (WGS) entry which is preliminary data.</text>
</comment>
<evidence type="ECO:0000313" key="2">
    <source>
        <dbReference type="EMBL" id="GCE38851.1"/>
    </source>
</evidence>
<accession>A0A402C5I0</accession>
<dbReference type="InterPro" id="IPR016040">
    <property type="entry name" value="NAD(P)-bd_dom"/>
</dbReference>
<dbReference type="Proteomes" id="UP000287519">
    <property type="component" value="Unassembled WGS sequence"/>
</dbReference>
<dbReference type="AlphaFoldDB" id="A0A402C5I0"/>
<name>A0A402C5I0_RHOWR</name>
<dbReference type="SUPFAM" id="SSF51735">
    <property type="entry name" value="NAD(P)-binding Rossmann-fold domains"/>
    <property type="match status" value="1"/>
</dbReference>
<sequence>MTIAITGASGHLGRLTVESLIARGVAPETILATARHPESLARFGERGVRTRLLDYDRPETIPAALQGVDTLLLISSRGAQDRVQQHLSVIDSARSAGIGRVVYTSTIPGMVLSPDHVATEQVLKQSGLATTILRNGWYTDNYAPSIPAILASGELIASVGTGRVASATRSELAEATARVLDEDAHDGKTYTLTADKAWGYDELSAAIGKATGRSVRLRNLSSEDHLQTLRDEGVDEGAAGFLVAVDRDIKAGLLGLTSPDLTRLLERPPMSLVQAIQTLCDPRTSLGCVSQ</sequence>
<protein>
    <submittedName>
        <fullName evidence="2">NADPH:quinone oxidoreductase 2</fullName>
    </submittedName>
</protein>
<dbReference type="InterPro" id="IPR036291">
    <property type="entry name" value="NAD(P)-bd_dom_sf"/>
</dbReference>
<evidence type="ECO:0000313" key="3">
    <source>
        <dbReference type="Proteomes" id="UP000287519"/>
    </source>
</evidence>
<dbReference type="InterPro" id="IPR052718">
    <property type="entry name" value="NmrA-type_oxidoreductase"/>
</dbReference>
<dbReference type="EMBL" id="BHYM01000022">
    <property type="protein sequence ID" value="GCE38851.1"/>
    <property type="molecule type" value="Genomic_DNA"/>
</dbReference>